<dbReference type="Proteomes" id="UP000663842">
    <property type="component" value="Unassembled WGS sequence"/>
</dbReference>
<gene>
    <name evidence="3" type="ORF">UXM345_LOCUS2152</name>
    <name evidence="2" type="ORF">XDN619_LOCUS7394</name>
</gene>
<name>A0A818YRG1_9BILA</name>
<feature type="transmembrane region" description="Helical" evidence="1">
    <location>
        <begin position="30"/>
        <end position="55"/>
    </location>
</feature>
<organism evidence="3 4">
    <name type="scientific">Rotaria magnacalcarata</name>
    <dbReference type="NCBI Taxonomy" id="392030"/>
    <lineage>
        <taxon>Eukaryota</taxon>
        <taxon>Metazoa</taxon>
        <taxon>Spiralia</taxon>
        <taxon>Gnathifera</taxon>
        <taxon>Rotifera</taxon>
        <taxon>Eurotatoria</taxon>
        <taxon>Bdelloidea</taxon>
        <taxon>Philodinida</taxon>
        <taxon>Philodinidae</taxon>
        <taxon>Rotaria</taxon>
    </lineage>
</organism>
<evidence type="ECO:0000256" key="1">
    <source>
        <dbReference type="SAM" id="Phobius"/>
    </source>
</evidence>
<protein>
    <submittedName>
        <fullName evidence="3">Uncharacterized protein</fullName>
    </submittedName>
</protein>
<evidence type="ECO:0000313" key="3">
    <source>
        <dbReference type="EMBL" id="CAF3753669.1"/>
    </source>
</evidence>
<dbReference type="EMBL" id="CAJNRG010002243">
    <property type="protein sequence ID" value="CAF2044783.1"/>
    <property type="molecule type" value="Genomic_DNA"/>
</dbReference>
<accession>A0A818YRG1</accession>
<keyword evidence="1" id="KW-0472">Membrane</keyword>
<keyword evidence="1" id="KW-0812">Transmembrane</keyword>
<keyword evidence="1" id="KW-1133">Transmembrane helix</keyword>
<reference evidence="3" key="1">
    <citation type="submission" date="2021-02" db="EMBL/GenBank/DDBJ databases">
        <authorList>
            <person name="Nowell W R."/>
        </authorList>
    </citation>
    <scope>NUCLEOTIDE SEQUENCE</scope>
</reference>
<sequence length="88" mass="10709">MSHLFNYELCEIKEISPFYRLFNQYKNQELMFTVTFFILLMYLEEFLFAFQYLLVRMGYARPFIIQMTIFETKDQISPIDSDSNTEDS</sequence>
<proteinExistence type="predicted"/>
<evidence type="ECO:0000313" key="2">
    <source>
        <dbReference type="EMBL" id="CAF2044783.1"/>
    </source>
</evidence>
<dbReference type="AlphaFoldDB" id="A0A818YRG1"/>
<dbReference type="Proteomes" id="UP000663887">
    <property type="component" value="Unassembled WGS sequence"/>
</dbReference>
<dbReference type="EMBL" id="CAJOBF010000127">
    <property type="protein sequence ID" value="CAF3753669.1"/>
    <property type="molecule type" value="Genomic_DNA"/>
</dbReference>
<comment type="caution">
    <text evidence="3">The sequence shown here is derived from an EMBL/GenBank/DDBJ whole genome shotgun (WGS) entry which is preliminary data.</text>
</comment>
<evidence type="ECO:0000313" key="4">
    <source>
        <dbReference type="Proteomes" id="UP000663842"/>
    </source>
</evidence>